<name>A0AAV3WW01_9GAST</name>
<dbReference type="Proteomes" id="UP000735302">
    <property type="component" value="Unassembled WGS sequence"/>
</dbReference>
<comment type="caution">
    <text evidence="1">The sequence shown here is derived from an EMBL/GenBank/DDBJ whole genome shotgun (WGS) entry which is preliminary data.</text>
</comment>
<evidence type="ECO:0000313" key="1">
    <source>
        <dbReference type="EMBL" id="GFN74345.1"/>
    </source>
</evidence>
<accession>A0AAV3WW01</accession>
<reference evidence="1 2" key="1">
    <citation type="journal article" date="2021" name="Elife">
        <title>Chloroplast acquisition without the gene transfer in kleptoplastic sea slugs, Plakobranchus ocellatus.</title>
        <authorList>
            <person name="Maeda T."/>
            <person name="Takahashi S."/>
            <person name="Yoshida T."/>
            <person name="Shimamura S."/>
            <person name="Takaki Y."/>
            <person name="Nagai Y."/>
            <person name="Toyoda A."/>
            <person name="Suzuki Y."/>
            <person name="Arimoto A."/>
            <person name="Ishii H."/>
            <person name="Satoh N."/>
            <person name="Nishiyama T."/>
            <person name="Hasebe M."/>
            <person name="Maruyama T."/>
            <person name="Minagawa J."/>
            <person name="Obokata J."/>
            <person name="Shigenobu S."/>
        </authorList>
    </citation>
    <scope>NUCLEOTIDE SEQUENCE [LARGE SCALE GENOMIC DNA]</scope>
</reference>
<protein>
    <submittedName>
        <fullName evidence="1">Uncharacterized protein</fullName>
    </submittedName>
</protein>
<keyword evidence="2" id="KW-1185">Reference proteome</keyword>
<evidence type="ECO:0000313" key="2">
    <source>
        <dbReference type="Proteomes" id="UP000735302"/>
    </source>
</evidence>
<organism evidence="1 2">
    <name type="scientific">Plakobranchus ocellatus</name>
    <dbReference type="NCBI Taxonomy" id="259542"/>
    <lineage>
        <taxon>Eukaryota</taxon>
        <taxon>Metazoa</taxon>
        <taxon>Spiralia</taxon>
        <taxon>Lophotrochozoa</taxon>
        <taxon>Mollusca</taxon>
        <taxon>Gastropoda</taxon>
        <taxon>Heterobranchia</taxon>
        <taxon>Euthyneura</taxon>
        <taxon>Panpulmonata</taxon>
        <taxon>Sacoglossa</taxon>
        <taxon>Placobranchoidea</taxon>
        <taxon>Plakobranchidae</taxon>
        <taxon>Plakobranchus</taxon>
    </lineage>
</organism>
<dbReference type="EMBL" id="BLXT01000089">
    <property type="protein sequence ID" value="GFN74345.1"/>
    <property type="molecule type" value="Genomic_DNA"/>
</dbReference>
<dbReference type="AlphaFoldDB" id="A0AAV3WW01"/>
<sequence length="141" mass="15600">MLLTWGVSSDDHGHWLLQDQRETRSPLINLAISTQGLRGSEHIPRAMSHPAWPQQLMLQKVQDATFRAVGLFGSGAFCDYDIISRKLVFCSLQCGSYTCIHCEPIMHSRAGYGAFGEARTCDRKDPADLRADSLATVPPVP</sequence>
<gene>
    <name evidence="1" type="ORF">PoB_000085100</name>
</gene>
<proteinExistence type="predicted"/>